<reference evidence="2" key="3">
    <citation type="submission" date="2015-04" db="UniProtKB">
        <authorList>
            <consortium name="EnsemblPlants"/>
        </authorList>
    </citation>
    <scope>IDENTIFICATION</scope>
    <source>
        <strain evidence="2">cv. Jemalong A17</strain>
    </source>
</reference>
<sequence>MCRTTLNERWRTERQLTAAKTKRDPWTNILKKRIDRACGKWGTWQVGSINVGGPMFLATTAIYIDMASMVHVLHSK</sequence>
<keyword evidence="3" id="KW-1185">Reference proteome</keyword>
<dbReference type="EMBL" id="CM001220">
    <property type="protein sequence ID" value="KEH32118.1"/>
    <property type="molecule type" value="Genomic_DNA"/>
</dbReference>
<keyword evidence="1" id="KW-0472">Membrane</keyword>
<protein>
    <submittedName>
        <fullName evidence="1">Transmembrane protein, putative</fullName>
    </submittedName>
</protein>
<proteinExistence type="predicted"/>
<organism evidence="1 3">
    <name type="scientific">Medicago truncatula</name>
    <name type="common">Barrel medic</name>
    <name type="synonym">Medicago tribuloides</name>
    <dbReference type="NCBI Taxonomy" id="3880"/>
    <lineage>
        <taxon>Eukaryota</taxon>
        <taxon>Viridiplantae</taxon>
        <taxon>Streptophyta</taxon>
        <taxon>Embryophyta</taxon>
        <taxon>Tracheophyta</taxon>
        <taxon>Spermatophyta</taxon>
        <taxon>Magnoliopsida</taxon>
        <taxon>eudicotyledons</taxon>
        <taxon>Gunneridae</taxon>
        <taxon>Pentapetalae</taxon>
        <taxon>rosids</taxon>
        <taxon>fabids</taxon>
        <taxon>Fabales</taxon>
        <taxon>Fabaceae</taxon>
        <taxon>Papilionoideae</taxon>
        <taxon>50 kb inversion clade</taxon>
        <taxon>NPAAA clade</taxon>
        <taxon>Hologalegina</taxon>
        <taxon>IRL clade</taxon>
        <taxon>Trifolieae</taxon>
        <taxon>Medicago</taxon>
    </lineage>
</organism>
<reference evidence="1 3" key="1">
    <citation type="journal article" date="2011" name="Nature">
        <title>The Medicago genome provides insight into the evolution of rhizobial symbioses.</title>
        <authorList>
            <person name="Young N.D."/>
            <person name="Debelle F."/>
            <person name="Oldroyd G.E."/>
            <person name="Geurts R."/>
            <person name="Cannon S.B."/>
            <person name="Udvardi M.K."/>
            <person name="Benedito V.A."/>
            <person name="Mayer K.F."/>
            <person name="Gouzy J."/>
            <person name="Schoof H."/>
            <person name="Van de Peer Y."/>
            <person name="Proost S."/>
            <person name="Cook D.R."/>
            <person name="Meyers B.C."/>
            <person name="Spannagl M."/>
            <person name="Cheung F."/>
            <person name="De Mita S."/>
            <person name="Krishnakumar V."/>
            <person name="Gundlach H."/>
            <person name="Zhou S."/>
            <person name="Mudge J."/>
            <person name="Bharti A.K."/>
            <person name="Murray J.D."/>
            <person name="Naoumkina M.A."/>
            <person name="Rosen B."/>
            <person name="Silverstein K.A."/>
            <person name="Tang H."/>
            <person name="Rombauts S."/>
            <person name="Zhao P.X."/>
            <person name="Zhou P."/>
            <person name="Barbe V."/>
            <person name="Bardou P."/>
            <person name="Bechner M."/>
            <person name="Bellec A."/>
            <person name="Berger A."/>
            <person name="Berges H."/>
            <person name="Bidwell S."/>
            <person name="Bisseling T."/>
            <person name="Choisne N."/>
            <person name="Couloux A."/>
            <person name="Denny R."/>
            <person name="Deshpande S."/>
            <person name="Dai X."/>
            <person name="Doyle J.J."/>
            <person name="Dudez A.M."/>
            <person name="Farmer A.D."/>
            <person name="Fouteau S."/>
            <person name="Franken C."/>
            <person name="Gibelin C."/>
            <person name="Gish J."/>
            <person name="Goldstein S."/>
            <person name="Gonzalez A.J."/>
            <person name="Green P.J."/>
            <person name="Hallab A."/>
            <person name="Hartog M."/>
            <person name="Hua A."/>
            <person name="Humphray S.J."/>
            <person name="Jeong D.H."/>
            <person name="Jing Y."/>
            <person name="Jocker A."/>
            <person name="Kenton S.M."/>
            <person name="Kim D.J."/>
            <person name="Klee K."/>
            <person name="Lai H."/>
            <person name="Lang C."/>
            <person name="Lin S."/>
            <person name="Macmil S.L."/>
            <person name="Magdelenat G."/>
            <person name="Matthews L."/>
            <person name="McCorrison J."/>
            <person name="Monaghan E.L."/>
            <person name="Mun J.H."/>
            <person name="Najar F.Z."/>
            <person name="Nicholson C."/>
            <person name="Noirot C."/>
            <person name="O'Bleness M."/>
            <person name="Paule C.R."/>
            <person name="Poulain J."/>
            <person name="Prion F."/>
            <person name="Qin B."/>
            <person name="Qu C."/>
            <person name="Retzel E.F."/>
            <person name="Riddle C."/>
            <person name="Sallet E."/>
            <person name="Samain S."/>
            <person name="Samson N."/>
            <person name="Sanders I."/>
            <person name="Saurat O."/>
            <person name="Scarpelli C."/>
            <person name="Schiex T."/>
            <person name="Segurens B."/>
            <person name="Severin A.J."/>
            <person name="Sherrier D.J."/>
            <person name="Shi R."/>
            <person name="Sims S."/>
            <person name="Singer S.R."/>
            <person name="Sinharoy S."/>
            <person name="Sterck L."/>
            <person name="Viollet A."/>
            <person name="Wang B.B."/>
            <person name="Wang K."/>
            <person name="Wang M."/>
            <person name="Wang X."/>
            <person name="Warfsmann J."/>
            <person name="Weissenbach J."/>
            <person name="White D.D."/>
            <person name="White J.D."/>
            <person name="Wiley G.B."/>
            <person name="Wincker P."/>
            <person name="Xing Y."/>
            <person name="Yang L."/>
            <person name="Yao Z."/>
            <person name="Ying F."/>
            <person name="Zhai J."/>
            <person name="Zhou L."/>
            <person name="Zuber A."/>
            <person name="Denarie J."/>
            <person name="Dixon R.A."/>
            <person name="May G.D."/>
            <person name="Schwartz D.C."/>
            <person name="Rogers J."/>
            <person name="Quetier F."/>
            <person name="Town C.D."/>
            <person name="Roe B.A."/>
        </authorList>
    </citation>
    <scope>NUCLEOTIDE SEQUENCE [LARGE SCALE GENOMIC DNA]</scope>
    <source>
        <strain evidence="1">A17</strain>
        <strain evidence="2 3">cv. Jemalong A17</strain>
    </source>
</reference>
<dbReference type="EnsemblPlants" id="KEH32118">
    <property type="protein sequence ID" value="KEH32118"/>
    <property type="gene ID" value="MTR_4g114635"/>
</dbReference>
<gene>
    <name evidence="1" type="ordered locus">MTR_4g114635</name>
</gene>
<evidence type="ECO:0000313" key="2">
    <source>
        <dbReference type="EnsemblPlants" id="KEH32118"/>
    </source>
</evidence>
<name>A0A072USN9_MEDTR</name>
<dbReference type="HOGENOM" id="CLU_2658217_0_0_1"/>
<reference evidence="1 3" key="2">
    <citation type="journal article" date="2014" name="BMC Genomics">
        <title>An improved genome release (version Mt4.0) for the model legume Medicago truncatula.</title>
        <authorList>
            <person name="Tang H."/>
            <person name="Krishnakumar V."/>
            <person name="Bidwell S."/>
            <person name="Rosen B."/>
            <person name="Chan A."/>
            <person name="Zhou S."/>
            <person name="Gentzbittel L."/>
            <person name="Childs K.L."/>
            <person name="Yandell M."/>
            <person name="Gundlach H."/>
            <person name="Mayer K.F."/>
            <person name="Schwartz D.C."/>
            <person name="Town C.D."/>
        </authorList>
    </citation>
    <scope>GENOME REANNOTATION</scope>
    <source>
        <strain evidence="1">A17</strain>
        <strain evidence="2 3">cv. Jemalong A17</strain>
    </source>
</reference>
<evidence type="ECO:0000313" key="1">
    <source>
        <dbReference type="EMBL" id="KEH32118.1"/>
    </source>
</evidence>
<dbReference type="AlphaFoldDB" id="A0A072USN9"/>
<evidence type="ECO:0000313" key="3">
    <source>
        <dbReference type="Proteomes" id="UP000002051"/>
    </source>
</evidence>
<keyword evidence="1" id="KW-0812">Transmembrane</keyword>
<accession>A0A072USN9</accession>
<dbReference type="Proteomes" id="UP000002051">
    <property type="component" value="Chromosome 4"/>
</dbReference>